<name>A0A2A9EZ37_9MICO</name>
<organism evidence="1 2">
    <name type="scientific">Isoptericola jiangsuensis</name>
    <dbReference type="NCBI Taxonomy" id="548579"/>
    <lineage>
        <taxon>Bacteria</taxon>
        <taxon>Bacillati</taxon>
        <taxon>Actinomycetota</taxon>
        <taxon>Actinomycetes</taxon>
        <taxon>Micrococcales</taxon>
        <taxon>Promicromonosporaceae</taxon>
        <taxon>Isoptericola</taxon>
    </lineage>
</organism>
<gene>
    <name evidence="1" type="ORF">ATJ88_2856</name>
</gene>
<sequence length="53" mass="5831">MRFLTTILCRGPEVERHRRAVAERRYGVGDGVDAADVVLFGPLVHARPGVGTR</sequence>
<keyword evidence="2" id="KW-1185">Reference proteome</keyword>
<comment type="caution">
    <text evidence="1">The sequence shown here is derived from an EMBL/GenBank/DDBJ whole genome shotgun (WGS) entry which is preliminary data.</text>
</comment>
<dbReference type="Proteomes" id="UP000224130">
    <property type="component" value="Unassembled WGS sequence"/>
</dbReference>
<accession>A0A2A9EZ37</accession>
<dbReference type="RefSeq" id="WP_170023640.1">
    <property type="nucleotide sequence ID" value="NZ_PDJJ01000001.1"/>
</dbReference>
<protein>
    <submittedName>
        <fullName evidence="1">Uncharacterized protein</fullName>
    </submittedName>
</protein>
<reference evidence="1 2" key="1">
    <citation type="submission" date="2017-10" db="EMBL/GenBank/DDBJ databases">
        <title>Sequencing the genomes of 1000 actinobacteria strains.</title>
        <authorList>
            <person name="Klenk H.-P."/>
        </authorList>
    </citation>
    <scope>NUCLEOTIDE SEQUENCE [LARGE SCALE GENOMIC DNA]</scope>
    <source>
        <strain evidence="1 2">DSM 21863</strain>
    </source>
</reference>
<dbReference type="EMBL" id="PDJJ01000001">
    <property type="protein sequence ID" value="PFG44138.1"/>
    <property type="molecule type" value="Genomic_DNA"/>
</dbReference>
<dbReference type="AlphaFoldDB" id="A0A2A9EZ37"/>
<evidence type="ECO:0000313" key="2">
    <source>
        <dbReference type="Proteomes" id="UP000224130"/>
    </source>
</evidence>
<proteinExistence type="predicted"/>
<evidence type="ECO:0000313" key="1">
    <source>
        <dbReference type="EMBL" id="PFG44138.1"/>
    </source>
</evidence>